<comment type="caution">
    <text evidence="2">The sequence shown here is derived from an EMBL/GenBank/DDBJ whole genome shotgun (WGS) entry which is preliminary data.</text>
</comment>
<sequence>MTKYKPLRGEYKNEKEYQLALEIWRCFYNSNNISPNFSNNSSINNNNDQNSDKLTTSNGIESSTHPDKTDVEFNGLKNNYGEFIATSFNTQTDTLNILSEHTTGAYPIPSQPSNSKSNSSFVPYTDHLLNSSDKYLMSSTGVTAQNEDIDMIALTDVDKHPFKPITPPKIFYENGGSSSSLFQSTYSNDFGSKILTDTRETDNTTTTCPYDQNISKMNFDSNVRETQNQPLKHSYNNASTKLTSYKQNISGENFDQNSDNIRDNHRETSLSNFKKQNLRGL</sequence>
<evidence type="ECO:0000313" key="2">
    <source>
        <dbReference type="EMBL" id="CAD2173827.1"/>
    </source>
</evidence>
<name>A0A6V7VFY8_MELEN</name>
<organism evidence="2 3">
    <name type="scientific">Meloidogyne enterolobii</name>
    <name type="common">Root-knot nematode worm</name>
    <name type="synonym">Meloidogyne mayaguensis</name>
    <dbReference type="NCBI Taxonomy" id="390850"/>
    <lineage>
        <taxon>Eukaryota</taxon>
        <taxon>Metazoa</taxon>
        <taxon>Ecdysozoa</taxon>
        <taxon>Nematoda</taxon>
        <taxon>Chromadorea</taxon>
        <taxon>Rhabditida</taxon>
        <taxon>Tylenchina</taxon>
        <taxon>Tylenchomorpha</taxon>
        <taxon>Tylenchoidea</taxon>
        <taxon>Meloidogynidae</taxon>
        <taxon>Meloidogyninae</taxon>
        <taxon>Meloidogyne</taxon>
    </lineage>
</organism>
<dbReference type="AlphaFoldDB" id="A0A6V7VFY8"/>
<reference evidence="2 3" key="1">
    <citation type="submission" date="2020-08" db="EMBL/GenBank/DDBJ databases">
        <authorList>
            <person name="Koutsovoulos G."/>
            <person name="Danchin GJ E."/>
        </authorList>
    </citation>
    <scope>NUCLEOTIDE SEQUENCE [LARGE SCALE GENOMIC DNA]</scope>
</reference>
<evidence type="ECO:0000256" key="1">
    <source>
        <dbReference type="SAM" id="MobiDB-lite"/>
    </source>
</evidence>
<dbReference type="EMBL" id="CAJEWN010000224">
    <property type="protein sequence ID" value="CAD2173827.1"/>
    <property type="molecule type" value="Genomic_DNA"/>
</dbReference>
<feature type="compositionally biased region" description="Polar residues" evidence="1">
    <location>
        <begin position="52"/>
        <end position="63"/>
    </location>
</feature>
<protein>
    <submittedName>
        <fullName evidence="2">Uncharacterized protein</fullName>
    </submittedName>
</protein>
<dbReference type="Proteomes" id="UP000580250">
    <property type="component" value="Unassembled WGS sequence"/>
</dbReference>
<gene>
    <name evidence="2" type="ORF">MENT_LOCUS25457</name>
</gene>
<feature type="region of interest" description="Disordered" evidence="1">
    <location>
        <begin position="39"/>
        <end position="72"/>
    </location>
</feature>
<feature type="compositionally biased region" description="Low complexity" evidence="1">
    <location>
        <begin position="39"/>
        <end position="49"/>
    </location>
</feature>
<proteinExistence type="predicted"/>
<accession>A0A6V7VFY8</accession>
<evidence type="ECO:0000313" key="3">
    <source>
        <dbReference type="Proteomes" id="UP000580250"/>
    </source>
</evidence>